<proteinExistence type="predicted"/>
<protein>
    <submittedName>
        <fullName evidence="3">DNA primase</fullName>
    </submittedName>
</protein>
<dbReference type="GO" id="GO:0006260">
    <property type="term" value="P:DNA replication"/>
    <property type="evidence" value="ECO:0007669"/>
    <property type="project" value="InterPro"/>
</dbReference>
<accession>A0A1Z1DF58</accession>
<feature type="domain" description="Zinc finger CHC2-type" evidence="2">
    <location>
        <begin position="115"/>
        <end position="165"/>
    </location>
</feature>
<name>A0A1Z1DF58_BPGO3</name>
<sequence length="178" mass="20713">MKENRDRPWKISPSDSSKEKKPVSKSRSMGVPILRTSVAKSRFTDTPRLRTFECEVDLDDWVTSKEKPDTPEAREVIEGLKAYREIKRERDRNLAFLDLLKRELGESKEDRGISMFCCPFCKEGEGGYSFRVQNVYGMWRCTDCGRTGSATTFMYDYYKIDMGKAETLLNWGCDRKGW</sequence>
<evidence type="ECO:0000313" key="3">
    <source>
        <dbReference type="EMBL" id="APZ82606.1"/>
    </source>
</evidence>
<evidence type="ECO:0000259" key="2">
    <source>
        <dbReference type="Pfam" id="PF01807"/>
    </source>
</evidence>
<feature type="region of interest" description="Disordered" evidence="1">
    <location>
        <begin position="1"/>
        <end position="31"/>
    </location>
</feature>
<keyword evidence="4" id="KW-1185">Reference proteome</keyword>
<dbReference type="InterPro" id="IPR002694">
    <property type="entry name" value="Znf_CHC2"/>
</dbReference>
<dbReference type="SUPFAM" id="SSF57783">
    <property type="entry name" value="Zinc beta-ribbon"/>
    <property type="match status" value="1"/>
</dbReference>
<dbReference type="Pfam" id="PF01807">
    <property type="entry name" value="Zn_ribbon_DnaG"/>
    <property type="match status" value="1"/>
</dbReference>
<dbReference type="GO" id="GO:0003677">
    <property type="term" value="F:DNA binding"/>
    <property type="evidence" value="ECO:0007669"/>
    <property type="project" value="InterPro"/>
</dbReference>
<dbReference type="Proteomes" id="UP000221795">
    <property type="component" value="Segment"/>
</dbReference>
<dbReference type="GO" id="GO:0008270">
    <property type="term" value="F:zinc ion binding"/>
    <property type="evidence" value="ECO:0007669"/>
    <property type="project" value="InterPro"/>
</dbReference>
<organism evidence="3 4">
    <name type="scientific">Bacillus phage vB_BsuM-Goe3</name>
    <dbReference type="NCBI Taxonomy" id="1933063"/>
    <lineage>
        <taxon>Viruses</taxon>
        <taxon>Duplodnaviria</taxon>
        <taxon>Heunggongvirae</taxon>
        <taxon>Uroviricota</taxon>
        <taxon>Caudoviricetes</taxon>
        <taxon>Herelleviridae</taxon>
        <taxon>Bastillevirinae</taxon>
        <taxon>Grisebachstrassevirus</taxon>
        <taxon>Grisebachstrassevirus goe3</taxon>
    </lineage>
</organism>
<dbReference type="InterPro" id="IPR036977">
    <property type="entry name" value="DNA_primase_Znf_CHC2"/>
</dbReference>
<dbReference type="EMBL" id="KY368640">
    <property type="protein sequence ID" value="APZ82606.1"/>
    <property type="molecule type" value="Genomic_DNA"/>
</dbReference>
<dbReference type="GO" id="GO:0003899">
    <property type="term" value="F:DNA-directed RNA polymerase activity"/>
    <property type="evidence" value="ECO:0007669"/>
    <property type="project" value="InterPro"/>
</dbReference>
<gene>
    <name evidence="3" type="ORF">Goe3_c14500</name>
</gene>
<dbReference type="Gene3D" id="3.90.580.10">
    <property type="entry name" value="Zinc finger, CHC2-type domain"/>
    <property type="match status" value="1"/>
</dbReference>
<organismHost>
    <name type="scientific">Bacillus subtilis</name>
    <dbReference type="NCBI Taxonomy" id="1423"/>
</organismHost>
<reference evidence="3" key="1">
    <citation type="journal article" date="2017" name="Viruses">
        <title>Characterization of Bacillus subtilis Viruses vB_BsuM-Goe2 and vB_BsuM-Goe3.</title>
        <authorList>
            <person name="Willms I.M."/>
            <person name="Hoppert M."/>
            <person name="Hertel R."/>
        </authorList>
    </citation>
    <scope>NUCLEOTIDE SEQUENCE [LARGE SCALE GENOMIC DNA]</scope>
</reference>
<evidence type="ECO:0000313" key="4">
    <source>
        <dbReference type="Proteomes" id="UP000221795"/>
    </source>
</evidence>
<evidence type="ECO:0000256" key="1">
    <source>
        <dbReference type="SAM" id="MobiDB-lite"/>
    </source>
</evidence>